<dbReference type="EMBL" id="BGZK01001249">
    <property type="protein sequence ID" value="GBP75446.1"/>
    <property type="molecule type" value="Genomic_DNA"/>
</dbReference>
<dbReference type="Proteomes" id="UP000299102">
    <property type="component" value="Unassembled WGS sequence"/>
</dbReference>
<name>A0A4C1YH03_EUMVA</name>
<evidence type="ECO:0000313" key="1">
    <source>
        <dbReference type="EMBL" id="GBP75446.1"/>
    </source>
</evidence>
<organism evidence="1 2">
    <name type="scientific">Eumeta variegata</name>
    <name type="common">Bagworm moth</name>
    <name type="synonym">Eumeta japonica</name>
    <dbReference type="NCBI Taxonomy" id="151549"/>
    <lineage>
        <taxon>Eukaryota</taxon>
        <taxon>Metazoa</taxon>
        <taxon>Ecdysozoa</taxon>
        <taxon>Arthropoda</taxon>
        <taxon>Hexapoda</taxon>
        <taxon>Insecta</taxon>
        <taxon>Pterygota</taxon>
        <taxon>Neoptera</taxon>
        <taxon>Endopterygota</taxon>
        <taxon>Lepidoptera</taxon>
        <taxon>Glossata</taxon>
        <taxon>Ditrysia</taxon>
        <taxon>Tineoidea</taxon>
        <taxon>Psychidae</taxon>
        <taxon>Oiketicinae</taxon>
        <taxon>Eumeta</taxon>
    </lineage>
</organism>
<comment type="caution">
    <text evidence="1">The sequence shown here is derived from an EMBL/GenBank/DDBJ whole genome shotgun (WGS) entry which is preliminary data.</text>
</comment>
<reference evidence="1 2" key="1">
    <citation type="journal article" date="2019" name="Commun. Biol.">
        <title>The bagworm genome reveals a unique fibroin gene that provides high tensile strength.</title>
        <authorList>
            <person name="Kono N."/>
            <person name="Nakamura H."/>
            <person name="Ohtoshi R."/>
            <person name="Tomita M."/>
            <person name="Numata K."/>
            <person name="Arakawa K."/>
        </authorList>
    </citation>
    <scope>NUCLEOTIDE SEQUENCE [LARGE SCALE GENOMIC DNA]</scope>
</reference>
<dbReference type="AlphaFoldDB" id="A0A4C1YH03"/>
<accession>A0A4C1YH03</accession>
<protein>
    <submittedName>
        <fullName evidence="1">Uncharacterized protein</fullName>
    </submittedName>
</protein>
<gene>
    <name evidence="1" type="ORF">EVAR_53258_1</name>
</gene>
<keyword evidence="2" id="KW-1185">Reference proteome</keyword>
<proteinExistence type="predicted"/>
<evidence type="ECO:0000313" key="2">
    <source>
        <dbReference type="Proteomes" id="UP000299102"/>
    </source>
</evidence>
<sequence>MHFFRRRIEVLLFYLRFRVIKVFSGASRATVRFYGRARDVHTSIRVCRRIPVPTYVPAASALGSPVFTSFHCDKNDNFTGDVCPARRRIQRILYSHSFLVIAFSEMDHQKHITQQAQQKYIAGIRIYYVRVGEARCRCGGMQRCGLLAFMSSQRALVRLRAGRPPLPEDLFIELGHRIAFRD</sequence>